<dbReference type="HOGENOM" id="CLU_028200_3_4_1"/>
<dbReference type="GO" id="GO:0016020">
    <property type="term" value="C:membrane"/>
    <property type="evidence" value="ECO:0007669"/>
    <property type="project" value="UniProtKB-SubCell"/>
</dbReference>
<evidence type="ECO:0000256" key="7">
    <source>
        <dbReference type="SAM" id="Phobius"/>
    </source>
</evidence>
<keyword evidence="2 7" id="KW-0812">Transmembrane</keyword>
<evidence type="ECO:0000313" key="10">
    <source>
        <dbReference type="Proteomes" id="UP000012174"/>
    </source>
</evidence>
<keyword evidence="3 7" id="KW-1133">Transmembrane helix</keyword>
<evidence type="ECO:0000256" key="6">
    <source>
        <dbReference type="SAM" id="MobiDB-lite"/>
    </source>
</evidence>
<name>M7TM87_EUTLA</name>
<evidence type="ECO:0000256" key="5">
    <source>
        <dbReference type="ARBA" id="ARBA00038359"/>
    </source>
</evidence>
<dbReference type="AlphaFoldDB" id="M7TM87"/>
<feature type="compositionally biased region" description="Low complexity" evidence="6">
    <location>
        <begin position="350"/>
        <end position="367"/>
    </location>
</feature>
<feature type="transmembrane region" description="Helical" evidence="7">
    <location>
        <begin position="204"/>
        <end position="226"/>
    </location>
</feature>
<evidence type="ECO:0000256" key="4">
    <source>
        <dbReference type="ARBA" id="ARBA00023136"/>
    </source>
</evidence>
<gene>
    <name evidence="9" type="ORF">UCREL1_5150</name>
</gene>
<comment type="similarity">
    <text evidence="5">Belongs to the SAT4 family.</text>
</comment>
<keyword evidence="10" id="KW-1185">Reference proteome</keyword>
<dbReference type="Proteomes" id="UP000012174">
    <property type="component" value="Unassembled WGS sequence"/>
</dbReference>
<keyword evidence="4 7" id="KW-0472">Membrane</keyword>
<feature type="transmembrane region" description="Helical" evidence="7">
    <location>
        <begin position="122"/>
        <end position="143"/>
    </location>
</feature>
<feature type="domain" description="Rhodopsin" evidence="8">
    <location>
        <begin position="28"/>
        <end position="267"/>
    </location>
</feature>
<comment type="subcellular location">
    <subcellularLocation>
        <location evidence="1">Membrane</location>
        <topology evidence="1">Multi-pass membrane protein</topology>
    </subcellularLocation>
</comment>
<dbReference type="OMA" id="WATVDIA"/>
<evidence type="ECO:0000256" key="1">
    <source>
        <dbReference type="ARBA" id="ARBA00004141"/>
    </source>
</evidence>
<dbReference type="Pfam" id="PF20684">
    <property type="entry name" value="Fung_rhodopsin"/>
    <property type="match status" value="1"/>
</dbReference>
<feature type="region of interest" description="Disordered" evidence="6">
    <location>
        <begin position="350"/>
        <end position="413"/>
    </location>
</feature>
<feature type="transmembrane region" description="Helical" evidence="7">
    <location>
        <begin position="44"/>
        <end position="67"/>
    </location>
</feature>
<evidence type="ECO:0000256" key="2">
    <source>
        <dbReference type="ARBA" id="ARBA00022692"/>
    </source>
</evidence>
<accession>M7TM87</accession>
<sequence>MAEIENRGPELFKVAVTLLVGSVITCALRIYTRLGIVKAFGYDDWFMCAATAFFILFISSVLTGIHYGTGRHRADLREEDFDEAMKYWFFCYVWYCLTMISSKISIGVFLLRLTVHKVHHWIINIVMSLTVLTGVIFFFVTLLQCHPINYFWFKDQDGSCLPSEVIIALTYLYSVFSVICDFTFAILPMFLIRGLQMDPRTKFALVPILCLACVASVAVAVRFAYIKDFSNPDFLWATVDIAIWSSAEGGLAVIAGCLATLRPLVRRMGESCGMWSTPSVVRRSANDLAIASGKLDRSRGQRATDRSHSGFGLATFIEADDDKDDRRDVNGDLKYNNNIFATTTIVMSSNSTNNNTNKSGNSSKQNSVWDSSREQGNESEEELNDQASKETMSTELRAMPKSFLGKERTNGSR</sequence>
<dbReference type="InterPro" id="IPR049326">
    <property type="entry name" value="Rhodopsin_dom_fungi"/>
</dbReference>
<evidence type="ECO:0000313" key="9">
    <source>
        <dbReference type="EMBL" id="EMR67845.1"/>
    </source>
</evidence>
<reference evidence="10" key="1">
    <citation type="journal article" date="2013" name="Genome Announc.">
        <title>Draft genome sequence of the grapevine dieback fungus Eutypa lata UCR-EL1.</title>
        <authorList>
            <person name="Blanco-Ulate B."/>
            <person name="Rolshausen P.E."/>
            <person name="Cantu D."/>
        </authorList>
    </citation>
    <scope>NUCLEOTIDE SEQUENCE [LARGE SCALE GENOMIC DNA]</scope>
    <source>
        <strain evidence="10">UCR-EL1</strain>
    </source>
</reference>
<feature type="transmembrane region" description="Helical" evidence="7">
    <location>
        <begin position="87"/>
        <end position="110"/>
    </location>
</feature>
<proteinExistence type="inferred from homology"/>
<organism evidence="9 10">
    <name type="scientific">Eutypa lata (strain UCR-EL1)</name>
    <name type="common">Grapevine dieback disease fungus</name>
    <name type="synonym">Eutypa armeniacae</name>
    <dbReference type="NCBI Taxonomy" id="1287681"/>
    <lineage>
        <taxon>Eukaryota</taxon>
        <taxon>Fungi</taxon>
        <taxon>Dikarya</taxon>
        <taxon>Ascomycota</taxon>
        <taxon>Pezizomycotina</taxon>
        <taxon>Sordariomycetes</taxon>
        <taxon>Xylariomycetidae</taxon>
        <taxon>Xylariales</taxon>
        <taxon>Diatrypaceae</taxon>
        <taxon>Eutypa</taxon>
    </lineage>
</organism>
<feature type="compositionally biased region" description="Polar residues" evidence="6">
    <location>
        <begin position="385"/>
        <end position="394"/>
    </location>
</feature>
<evidence type="ECO:0000259" key="8">
    <source>
        <dbReference type="Pfam" id="PF20684"/>
    </source>
</evidence>
<evidence type="ECO:0000256" key="3">
    <source>
        <dbReference type="ARBA" id="ARBA00022989"/>
    </source>
</evidence>
<dbReference type="InterPro" id="IPR052337">
    <property type="entry name" value="SAT4-like"/>
</dbReference>
<dbReference type="eggNOG" id="ENOG502SMC3">
    <property type="taxonomic scope" value="Eukaryota"/>
</dbReference>
<dbReference type="KEGG" id="ela:UCREL1_5150"/>
<protein>
    <submittedName>
        <fullName evidence="9">Putative integral membrane protein</fullName>
    </submittedName>
</protein>
<dbReference type="OrthoDB" id="3923077at2759"/>
<feature type="transmembrane region" description="Helical" evidence="7">
    <location>
        <begin position="171"/>
        <end position="192"/>
    </location>
</feature>
<feature type="compositionally biased region" description="Basic and acidic residues" evidence="6">
    <location>
        <begin position="404"/>
        <end position="413"/>
    </location>
</feature>
<dbReference type="EMBL" id="KB706341">
    <property type="protein sequence ID" value="EMR67845.1"/>
    <property type="molecule type" value="Genomic_DNA"/>
</dbReference>
<feature type="transmembrane region" description="Helical" evidence="7">
    <location>
        <begin position="241"/>
        <end position="261"/>
    </location>
</feature>
<dbReference type="PANTHER" id="PTHR33048">
    <property type="entry name" value="PTH11-LIKE INTEGRAL MEMBRANE PROTEIN (AFU_ORTHOLOGUE AFUA_5G11245)"/>
    <property type="match status" value="1"/>
</dbReference>
<dbReference type="PANTHER" id="PTHR33048:SF96">
    <property type="entry name" value="INTEGRAL MEMBRANE PROTEIN"/>
    <property type="match status" value="1"/>
</dbReference>
<feature type="transmembrane region" description="Helical" evidence="7">
    <location>
        <begin position="12"/>
        <end position="32"/>
    </location>
</feature>